<keyword evidence="2" id="KW-1185">Reference proteome</keyword>
<reference evidence="1" key="1">
    <citation type="submission" date="2020-09" db="EMBL/GenBank/DDBJ databases">
        <title>Hoyosella lacisalsi sp. nov., a halotolerant actinobacterium isolated from soil of Lake Gudzhirganskoe.</title>
        <authorList>
            <person name="Yang Q."/>
            <person name="Guo P.Y."/>
            <person name="Liu S.W."/>
            <person name="Li F.N."/>
            <person name="Sun C.H."/>
        </authorList>
    </citation>
    <scope>NUCLEOTIDE SEQUENCE</scope>
    <source>
        <strain evidence="1">G463</strain>
    </source>
</reference>
<accession>A0A927JC13</accession>
<proteinExistence type="predicted"/>
<name>A0A927JC13_9ACTN</name>
<organism evidence="1 2">
    <name type="scientific">Lolliginicoccus lacisalsi</name>
    <dbReference type="NCBI Taxonomy" id="2742202"/>
    <lineage>
        <taxon>Bacteria</taxon>
        <taxon>Bacillati</taxon>
        <taxon>Actinomycetota</taxon>
        <taxon>Actinomycetes</taxon>
        <taxon>Mycobacteriales</taxon>
        <taxon>Hoyosellaceae</taxon>
        <taxon>Lolliginicoccus</taxon>
    </lineage>
</organism>
<dbReference type="Proteomes" id="UP000642993">
    <property type="component" value="Unassembled WGS sequence"/>
</dbReference>
<dbReference type="AlphaFoldDB" id="A0A927JC13"/>
<sequence>MTGITADPTALDEFGRRMKQQSAEIAGLAEAVTALRPEAAAHALGPIGASFLAACAAAHERYRHHVAATSAACAHSADAAHQAAELYLRSDIDSAARLAQAGGISR</sequence>
<dbReference type="RefSeq" id="WP_192039008.1">
    <property type="nucleotide sequence ID" value="NZ_JACYWE010000004.1"/>
</dbReference>
<evidence type="ECO:0008006" key="3">
    <source>
        <dbReference type="Google" id="ProtNLM"/>
    </source>
</evidence>
<dbReference type="GO" id="GO:0009306">
    <property type="term" value="P:protein secretion"/>
    <property type="evidence" value="ECO:0007669"/>
    <property type="project" value="InterPro"/>
</dbReference>
<evidence type="ECO:0000313" key="2">
    <source>
        <dbReference type="Proteomes" id="UP000642993"/>
    </source>
</evidence>
<dbReference type="EMBL" id="JACYWE010000004">
    <property type="protein sequence ID" value="MBD8506543.1"/>
    <property type="molecule type" value="Genomic_DNA"/>
</dbReference>
<comment type="caution">
    <text evidence="1">The sequence shown here is derived from an EMBL/GenBank/DDBJ whole genome shotgun (WGS) entry which is preliminary data.</text>
</comment>
<protein>
    <recommendedName>
        <fullName evidence="3">ESX-1 secretion-associated protein</fullName>
    </recommendedName>
</protein>
<evidence type="ECO:0000313" key="1">
    <source>
        <dbReference type="EMBL" id="MBD8506543.1"/>
    </source>
</evidence>
<dbReference type="InterPro" id="IPR022536">
    <property type="entry name" value="EspC"/>
</dbReference>
<dbReference type="Pfam" id="PF10824">
    <property type="entry name" value="T7SS_ESX_EspC"/>
    <property type="match status" value="1"/>
</dbReference>
<gene>
    <name evidence="1" type="ORF">HT102_08600</name>
</gene>